<name>A0A2G5SXN3_9PELO</name>
<evidence type="ECO:0000256" key="1">
    <source>
        <dbReference type="SAM" id="MobiDB-lite"/>
    </source>
</evidence>
<dbReference type="OrthoDB" id="10320289at2759"/>
<dbReference type="EMBL" id="PDUG01000006">
    <property type="protein sequence ID" value="PIC19616.1"/>
    <property type="molecule type" value="Genomic_DNA"/>
</dbReference>
<feature type="region of interest" description="Disordered" evidence="1">
    <location>
        <begin position="476"/>
        <end position="510"/>
    </location>
</feature>
<proteinExistence type="predicted"/>
<sequence>MSVPSFDAFAYGITNSDRIGKDELAKLEATKFSKIKDMEINMKSIIQILVVIENLENELNVTTSKFFRIPDQYKKFVSEIQERYFPTSKPLTTSDLLKFSEIENIGKLISTHSIKLKYILNLDRFRNSLSLKGSFTEIPRLNGSTFTVWHHLHSVASVTSNMMLEKIPLHIFVLVLMFPLQDFFTKTSAADFKKIIGYHGRDPLPDDLSQFKKKKSEFETSSVSLTKNLRIPIRFPAMIQLVLLDNIDSFNSRETILSHLKFRFMDGHFAIGNKEKINTVLDADYTAHYENEFRLCSKSLAQVRIDLTKACEESAKQLDFYDASDRKEMEQCVKLYYDVGFGNLAKWEVAVNILKDLFDSNSAMDSPVDSSRDVAATWNSNHSLDLDSGGNSVSNSPTNLNSVPSKSYLPAHMTRQKRNIFVKSYSTGQMFNRRLNKRVIFKLSDFTEISLKQFQIIPKSSNADFNTGSSFMNLNEHSSSSSRLNINPPLDLSPPSNVDPFSPPYMQSPPSISFEPQTPVMYLMPKNSDAPVYGLVPDGLAPEGWRNDPAWQQNVYKVGGTIEYEGNDYQMATTFTEL</sequence>
<evidence type="ECO:0000313" key="3">
    <source>
        <dbReference type="Proteomes" id="UP000230233"/>
    </source>
</evidence>
<organism evidence="2 3">
    <name type="scientific">Caenorhabditis nigoni</name>
    <dbReference type="NCBI Taxonomy" id="1611254"/>
    <lineage>
        <taxon>Eukaryota</taxon>
        <taxon>Metazoa</taxon>
        <taxon>Ecdysozoa</taxon>
        <taxon>Nematoda</taxon>
        <taxon>Chromadorea</taxon>
        <taxon>Rhabditida</taxon>
        <taxon>Rhabditina</taxon>
        <taxon>Rhabditomorpha</taxon>
        <taxon>Rhabditoidea</taxon>
        <taxon>Rhabditidae</taxon>
        <taxon>Peloderinae</taxon>
        <taxon>Caenorhabditis</taxon>
    </lineage>
</organism>
<feature type="region of interest" description="Disordered" evidence="1">
    <location>
        <begin position="386"/>
        <end position="406"/>
    </location>
</feature>
<comment type="caution">
    <text evidence="2">The sequence shown here is derived from an EMBL/GenBank/DDBJ whole genome shotgun (WGS) entry which is preliminary data.</text>
</comment>
<keyword evidence="3" id="KW-1185">Reference proteome</keyword>
<dbReference type="Proteomes" id="UP000230233">
    <property type="component" value="Chromosome X"/>
</dbReference>
<accession>A0A2G5SXN3</accession>
<feature type="compositionally biased region" description="Polar residues" evidence="1">
    <location>
        <begin position="386"/>
        <end position="405"/>
    </location>
</feature>
<dbReference type="AlphaFoldDB" id="A0A2G5SXN3"/>
<reference evidence="3" key="1">
    <citation type="submission" date="2017-10" db="EMBL/GenBank/DDBJ databases">
        <title>Rapid genome shrinkage in a self-fertile nematode reveals novel sperm competition proteins.</title>
        <authorList>
            <person name="Yin D."/>
            <person name="Schwarz E.M."/>
            <person name="Thomas C.G."/>
            <person name="Felde R.L."/>
            <person name="Korf I.F."/>
            <person name="Cutter A.D."/>
            <person name="Schartner C.M."/>
            <person name="Ralston E.J."/>
            <person name="Meyer B.J."/>
            <person name="Haag E.S."/>
        </authorList>
    </citation>
    <scope>NUCLEOTIDE SEQUENCE [LARGE SCALE GENOMIC DNA]</scope>
    <source>
        <strain evidence="3">JU1422</strain>
    </source>
</reference>
<gene>
    <name evidence="2" type="primary">Cnig_chr_X.g25100</name>
    <name evidence="2" type="ORF">B9Z55_025100</name>
</gene>
<evidence type="ECO:0000313" key="2">
    <source>
        <dbReference type="EMBL" id="PIC19616.1"/>
    </source>
</evidence>
<protein>
    <submittedName>
        <fullName evidence="2">Uncharacterized protein</fullName>
    </submittedName>
</protein>
<feature type="compositionally biased region" description="Polar residues" evidence="1">
    <location>
        <begin position="476"/>
        <end position="485"/>
    </location>
</feature>